<comment type="caution">
    <text evidence="1">The sequence shown here is derived from an EMBL/GenBank/DDBJ whole genome shotgun (WGS) entry which is preliminary data.</text>
</comment>
<dbReference type="Proteomes" id="UP001162992">
    <property type="component" value="Chromosome 16"/>
</dbReference>
<organism evidence="1 2">
    <name type="scientific">Diphasiastrum complanatum</name>
    <name type="common">Issler's clubmoss</name>
    <name type="synonym">Lycopodium complanatum</name>
    <dbReference type="NCBI Taxonomy" id="34168"/>
    <lineage>
        <taxon>Eukaryota</taxon>
        <taxon>Viridiplantae</taxon>
        <taxon>Streptophyta</taxon>
        <taxon>Embryophyta</taxon>
        <taxon>Tracheophyta</taxon>
        <taxon>Lycopodiopsida</taxon>
        <taxon>Lycopodiales</taxon>
        <taxon>Lycopodiaceae</taxon>
        <taxon>Lycopodioideae</taxon>
        <taxon>Diphasiastrum</taxon>
    </lineage>
</organism>
<gene>
    <name evidence="1" type="ORF">O6H91_16G043700</name>
</gene>
<evidence type="ECO:0000313" key="2">
    <source>
        <dbReference type="Proteomes" id="UP001162992"/>
    </source>
</evidence>
<name>A0ACC2BBQ2_DIPCM</name>
<proteinExistence type="predicted"/>
<protein>
    <submittedName>
        <fullName evidence="1">Uncharacterized protein</fullName>
    </submittedName>
</protein>
<dbReference type="EMBL" id="CM055107">
    <property type="protein sequence ID" value="KAJ7527233.1"/>
    <property type="molecule type" value="Genomic_DNA"/>
</dbReference>
<keyword evidence="2" id="KW-1185">Reference proteome</keyword>
<reference evidence="2" key="1">
    <citation type="journal article" date="2024" name="Proc. Natl. Acad. Sci. U.S.A.">
        <title>Extraordinary preservation of gene collinearity over three hundred million years revealed in homosporous lycophytes.</title>
        <authorList>
            <person name="Li C."/>
            <person name="Wickell D."/>
            <person name="Kuo L.Y."/>
            <person name="Chen X."/>
            <person name="Nie B."/>
            <person name="Liao X."/>
            <person name="Peng D."/>
            <person name="Ji J."/>
            <person name="Jenkins J."/>
            <person name="Williams M."/>
            <person name="Shu S."/>
            <person name="Plott C."/>
            <person name="Barry K."/>
            <person name="Rajasekar S."/>
            <person name="Grimwood J."/>
            <person name="Han X."/>
            <person name="Sun S."/>
            <person name="Hou Z."/>
            <person name="He W."/>
            <person name="Dai G."/>
            <person name="Sun C."/>
            <person name="Schmutz J."/>
            <person name="Leebens-Mack J.H."/>
            <person name="Li F.W."/>
            <person name="Wang L."/>
        </authorList>
    </citation>
    <scope>NUCLEOTIDE SEQUENCE [LARGE SCALE GENOMIC DNA]</scope>
    <source>
        <strain evidence="2">cv. PW_Plant_1</strain>
    </source>
</reference>
<evidence type="ECO:0000313" key="1">
    <source>
        <dbReference type="EMBL" id="KAJ7527233.1"/>
    </source>
</evidence>
<sequence>MAPENLSLHPQRERGQADATTLHETVHEAMTQADTDVNLQHKDTSGDSELEHALAELKRCSEMLQSTDDVKAQTLNELVDQNTLLEDVKTRLENALASKSSAAKGSTETSQSHPEVDKVTGQEHCTSQEEVEATKKEEPIEIFKSSPDFRKTTQQKHCTGEDEIQVTKQEDSTETSKIQPDSDKAAEQKHSTKQDELEATKQEDSMEISQIPLDSDKAQEQKHCTGQDEVEAIKKEDCTETSQNPPVSDEAPEQKHYTRQDAVEPTKKEDSTKNSRSLPDSVKRVIVQGKSEVEATEKELTSVSEDLVLAKQEIAKLQVEIRSFGEKKIDNFDSIQAAEKTAFLVLQKVLDLLKDRLEEKLVAANATSMEISSEEPLAVSGKDSEHKSKDSAATNPKEDLEGLIRDLAALQSSISERKQTSVTLDEWTDTRGGTGHQDVSSVKIDLKLSEAVADLQKAMVAEAIAVQNAGSKVDELEEVKFTLKKAADENATLSATVESLRIRWNISKAELDSIIDREKTAVAVVAAIKDEIKKVKADAAAALAAESMSKKVISALTTGLQEMSIEADKAKASHKEAFEEARSAKIVARHAKAASVTREYQLKAAYKEAEAAKASEAFALEEIKHLSQPRIQHASQNESDVEIIGKEQYDSLRKQLEETQEQTTKTLAEAMNSLKAEQGAEQELLKQLQEAMADIEASKLTKQQALQQAEAAEAGKVAVEGELRKWRAENRQRRAAADTASSVATPSPTYSGRLLTPEAPERNHRHPKTDHFAQVYQLSLPPPAEKIYPVNKKQITIKKMNMLARVMSFFSPKRRRAMA</sequence>
<accession>A0ACC2BBQ2</accession>